<reference evidence="16 17" key="1">
    <citation type="submission" date="2024-04" db="EMBL/GenBank/DDBJ databases">
        <authorList>
            <person name="Abashina T."/>
            <person name="Shaikin A."/>
        </authorList>
    </citation>
    <scope>NUCLEOTIDE SEQUENCE [LARGE SCALE GENOMIC DNA]</scope>
    <source>
        <strain evidence="16 17">AAFK</strain>
    </source>
</reference>
<dbReference type="GO" id="GO:0005524">
    <property type="term" value="F:ATP binding"/>
    <property type="evidence" value="ECO:0007669"/>
    <property type="project" value="UniProtKB-KW"/>
</dbReference>
<evidence type="ECO:0000256" key="8">
    <source>
        <dbReference type="ARBA" id="ARBA00022777"/>
    </source>
</evidence>
<evidence type="ECO:0000256" key="5">
    <source>
        <dbReference type="ARBA" id="ARBA00022679"/>
    </source>
</evidence>
<dbReference type="InterPro" id="IPR036097">
    <property type="entry name" value="HisK_dim/P_sf"/>
</dbReference>
<evidence type="ECO:0000256" key="11">
    <source>
        <dbReference type="ARBA" id="ARBA00023012"/>
    </source>
</evidence>
<proteinExistence type="predicted"/>
<dbReference type="InterPro" id="IPR050428">
    <property type="entry name" value="TCS_sensor_his_kinase"/>
</dbReference>
<evidence type="ECO:0000256" key="9">
    <source>
        <dbReference type="ARBA" id="ARBA00022840"/>
    </source>
</evidence>
<dbReference type="InterPro" id="IPR003594">
    <property type="entry name" value="HATPase_dom"/>
</dbReference>
<gene>
    <name evidence="16" type="ORF">WOB96_10860</name>
</gene>
<dbReference type="SUPFAM" id="SSF47384">
    <property type="entry name" value="Homodimeric domain of signal transducing histidine kinase"/>
    <property type="match status" value="1"/>
</dbReference>
<dbReference type="Proteomes" id="UP001446205">
    <property type="component" value="Unassembled WGS sequence"/>
</dbReference>
<evidence type="ECO:0000256" key="12">
    <source>
        <dbReference type="ARBA" id="ARBA00023136"/>
    </source>
</evidence>
<dbReference type="Gene3D" id="1.10.287.130">
    <property type="match status" value="1"/>
</dbReference>
<protein>
    <recommendedName>
        <fullName evidence="3">histidine kinase</fullName>
        <ecNumber evidence="3">2.7.13.3</ecNumber>
    </recommendedName>
</protein>
<dbReference type="SMART" id="SM00388">
    <property type="entry name" value="HisKA"/>
    <property type="match status" value="1"/>
</dbReference>
<keyword evidence="5" id="KW-0808">Transferase</keyword>
<dbReference type="InterPro" id="IPR004358">
    <property type="entry name" value="Sig_transdc_His_kin-like_C"/>
</dbReference>
<keyword evidence="4" id="KW-0597">Phosphoprotein</keyword>
<dbReference type="InterPro" id="IPR013727">
    <property type="entry name" value="2CSK_N"/>
</dbReference>
<dbReference type="RefSeq" id="WP_341371316.1">
    <property type="nucleotide sequence ID" value="NZ_JBBPCO010000010.1"/>
</dbReference>
<dbReference type="PROSITE" id="PS50885">
    <property type="entry name" value="HAMP"/>
    <property type="match status" value="1"/>
</dbReference>
<dbReference type="InterPro" id="IPR036890">
    <property type="entry name" value="HATPase_C_sf"/>
</dbReference>
<keyword evidence="7" id="KW-0547">Nucleotide-binding</keyword>
<keyword evidence="17" id="KW-1185">Reference proteome</keyword>
<evidence type="ECO:0000256" key="7">
    <source>
        <dbReference type="ARBA" id="ARBA00022741"/>
    </source>
</evidence>
<evidence type="ECO:0000259" key="15">
    <source>
        <dbReference type="PROSITE" id="PS50885"/>
    </source>
</evidence>
<dbReference type="Gene3D" id="3.30.565.10">
    <property type="entry name" value="Histidine kinase-like ATPase, C-terminal domain"/>
    <property type="match status" value="1"/>
</dbReference>
<dbReference type="EMBL" id="JBBPCO010000010">
    <property type="protein sequence ID" value="MEK8090261.1"/>
    <property type="molecule type" value="Genomic_DNA"/>
</dbReference>
<organism evidence="16 17">
    <name type="scientific">Thermithiobacillus plumbiphilus</name>
    <dbReference type="NCBI Taxonomy" id="1729899"/>
    <lineage>
        <taxon>Bacteria</taxon>
        <taxon>Pseudomonadati</taxon>
        <taxon>Pseudomonadota</taxon>
        <taxon>Acidithiobacillia</taxon>
        <taxon>Acidithiobacillales</taxon>
        <taxon>Thermithiobacillaceae</taxon>
        <taxon>Thermithiobacillus</taxon>
    </lineage>
</organism>
<feature type="domain" description="HAMP" evidence="15">
    <location>
        <begin position="169"/>
        <end position="221"/>
    </location>
</feature>
<dbReference type="SMART" id="SM00387">
    <property type="entry name" value="HATPase_c"/>
    <property type="match status" value="1"/>
</dbReference>
<sequence>MHSLRLRLLLWLIPSVLLLWIGALGFSYVDSRREMQDVFDRYLLQIAQSLLSQGATPAALSPEIAEEIEHEDEHQLVFRVLDRAGRVISQSAGARVFPLQTPEGFSRLRVHGVQWRVLTFNEAGSQRRVLVAEPQDVRDEMLREFIWDTFMPVVLALPFLALLIWLGVGRGLKPLRELARTLKTRAPDSLAPVQLENPPAELQPLQVALNELLGRLAEAFARERRFTADAAHELRTPIAGIRLQAQVALRSTEDDARRQALRQVIQGADRATHLVAQLLTLARLEPGHVLEKAPVDLCALTEESVASLAHDAAARGTRLSLRCEAPIWVQGEAGSLGILLRNLIDNAIRYGGSQGSVEIDIRQGEPGIELSVMDAGPGIPPEERQRVLERFYRRLGTEEEGSGLGLSLVARIAAMHSASLQLGAGLNGRGLGVFIRFPG</sequence>
<keyword evidence="9 16" id="KW-0067">ATP-binding</keyword>
<feature type="domain" description="Histidine kinase" evidence="14">
    <location>
        <begin position="229"/>
        <end position="439"/>
    </location>
</feature>
<keyword evidence="10 13" id="KW-1133">Transmembrane helix</keyword>
<keyword evidence="12 13" id="KW-0472">Membrane</keyword>
<dbReference type="Pfam" id="PF00512">
    <property type="entry name" value="HisKA"/>
    <property type="match status" value="1"/>
</dbReference>
<feature type="transmembrane region" description="Helical" evidence="13">
    <location>
        <begin position="145"/>
        <end position="168"/>
    </location>
</feature>
<evidence type="ECO:0000256" key="1">
    <source>
        <dbReference type="ARBA" id="ARBA00000085"/>
    </source>
</evidence>
<keyword evidence="6 13" id="KW-0812">Transmembrane</keyword>
<dbReference type="InterPro" id="IPR003660">
    <property type="entry name" value="HAMP_dom"/>
</dbReference>
<comment type="subcellular location">
    <subcellularLocation>
        <location evidence="2">Membrane</location>
        <topology evidence="2">Multi-pass membrane protein</topology>
    </subcellularLocation>
</comment>
<comment type="catalytic activity">
    <reaction evidence="1">
        <text>ATP + protein L-histidine = ADP + protein N-phospho-L-histidine.</text>
        <dbReference type="EC" id="2.7.13.3"/>
    </reaction>
</comment>
<dbReference type="Pfam" id="PF08521">
    <property type="entry name" value="2CSK_N"/>
    <property type="match status" value="1"/>
</dbReference>
<dbReference type="CDD" id="cd00082">
    <property type="entry name" value="HisKA"/>
    <property type="match status" value="1"/>
</dbReference>
<name>A0ABU9D9Q0_9PROT</name>
<dbReference type="PANTHER" id="PTHR45436:SF14">
    <property type="entry name" value="SENSOR PROTEIN QSEC"/>
    <property type="match status" value="1"/>
</dbReference>
<dbReference type="SUPFAM" id="SSF55874">
    <property type="entry name" value="ATPase domain of HSP90 chaperone/DNA topoisomerase II/histidine kinase"/>
    <property type="match status" value="1"/>
</dbReference>
<dbReference type="EC" id="2.7.13.3" evidence="3"/>
<evidence type="ECO:0000313" key="16">
    <source>
        <dbReference type="EMBL" id="MEK8090261.1"/>
    </source>
</evidence>
<dbReference type="InterPro" id="IPR005467">
    <property type="entry name" value="His_kinase_dom"/>
</dbReference>
<evidence type="ECO:0000256" key="6">
    <source>
        <dbReference type="ARBA" id="ARBA00022692"/>
    </source>
</evidence>
<dbReference type="PROSITE" id="PS50109">
    <property type="entry name" value="HIS_KIN"/>
    <property type="match status" value="1"/>
</dbReference>
<keyword evidence="8" id="KW-0418">Kinase</keyword>
<evidence type="ECO:0000256" key="2">
    <source>
        <dbReference type="ARBA" id="ARBA00004141"/>
    </source>
</evidence>
<evidence type="ECO:0000259" key="14">
    <source>
        <dbReference type="PROSITE" id="PS50109"/>
    </source>
</evidence>
<dbReference type="Pfam" id="PF02518">
    <property type="entry name" value="HATPase_c"/>
    <property type="match status" value="1"/>
</dbReference>
<dbReference type="PRINTS" id="PR00344">
    <property type="entry name" value="BCTRLSENSOR"/>
</dbReference>
<evidence type="ECO:0000256" key="3">
    <source>
        <dbReference type="ARBA" id="ARBA00012438"/>
    </source>
</evidence>
<accession>A0ABU9D9Q0</accession>
<dbReference type="PANTHER" id="PTHR45436">
    <property type="entry name" value="SENSOR HISTIDINE KINASE YKOH"/>
    <property type="match status" value="1"/>
</dbReference>
<comment type="caution">
    <text evidence="16">The sequence shown here is derived from an EMBL/GenBank/DDBJ whole genome shotgun (WGS) entry which is preliminary data.</text>
</comment>
<evidence type="ECO:0000313" key="17">
    <source>
        <dbReference type="Proteomes" id="UP001446205"/>
    </source>
</evidence>
<keyword evidence="11" id="KW-0902">Two-component regulatory system</keyword>
<evidence type="ECO:0000256" key="13">
    <source>
        <dbReference type="SAM" id="Phobius"/>
    </source>
</evidence>
<evidence type="ECO:0000256" key="4">
    <source>
        <dbReference type="ARBA" id="ARBA00022553"/>
    </source>
</evidence>
<evidence type="ECO:0000256" key="10">
    <source>
        <dbReference type="ARBA" id="ARBA00022989"/>
    </source>
</evidence>
<dbReference type="InterPro" id="IPR003661">
    <property type="entry name" value="HisK_dim/P_dom"/>
</dbReference>